<protein>
    <submittedName>
        <fullName evidence="2">Uncharacterized protein</fullName>
    </submittedName>
</protein>
<sequence length="219" mass="24759">MPPLLSMFELDNDSGILDWDSDGSMPGLEPATDEFDDFFGDEVRRHLDEPLEDSDEEAEARACWAEVSNTWNSVAPESSAGESDEDEEIARTRHALRRRRARQKEISRVSAAAVDHTDGINSDSLPSSTSTPTSPMRRVTNLDSNAYEDMRTRLEDVLDTCALKRLLLDDGLRDPSPPQHPLTFVLDSAQVLQMATRRFHTPRQPLWRTFTMTGVNRDR</sequence>
<feature type="region of interest" description="Disordered" evidence="1">
    <location>
        <begin position="96"/>
        <end position="138"/>
    </location>
</feature>
<dbReference type="OrthoDB" id="3328361at2759"/>
<feature type="compositionally biased region" description="Low complexity" evidence="1">
    <location>
        <begin position="122"/>
        <end position="135"/>
    </location>
</feature>
<comment type="caution">
    <text evidence="2">The sequence shown here is derived from an EMBL/GenBank/DDBJ whole genome shotgun (WGS) entry which is preliminary data.</text>
</comment>
<dbReference type="AlphaFoldDB" id="A0A4S4L098"/>
<evidence type="ECO:0000313" key="2">
    <source>
        <dbReference type="EMBL" id="THH04447.1"/>
    </source>
</evidence>
<evidence type="ECO:0000256" key="1">
    <source>
        <dbReference type="SAM" id="MobiDB-lite"/>
    </source>
</evidence>
<dbReference type="Proteomes" id="UP000308199">
    <property type="component" value="Unassembled WGS sequence"/>
</dbReference>
<keyword evidence="3" id="KW-1185">Reference proteome</keyword>
<gene>
    <name evidence="2" type="ORF">EW145_g5515</name>
</gene>
<dbReference type="EMBL" id="SGPK01000342">
    <property type="protein sequence ID" value="THH04447.1"/>
    <property type="molecule type" value="Genomic_DNA"/>
</dbReference>
<proteinExistence type="predicted"/>
<reference evidence="2 3" key="1">
    <citation type="submission" date="2019-02" db="EMBL/GenBank/DDBJ databases">
        <title>Genome sequencing of the rare red list fungi Phellinidium pouzarii.</title>
        <authorList>
            <person name="Buettner E."/>
            <person name="Kellner H."/>
        </authorList>
    </citation>
    <scope>NUCLEOTIDE SEQUENCE [LARGE SCALE GENOMIC DNA]</scope>
    <source>
        <strain evidence="2 3">DSM 108285</strain>
    </source>
</reference>
<organism evidence="2 3">
    <name type="scientific">Phellinidium pouzarii</name>
    <dbReference type="NCBI Taxonomy" id="167371"/>
    <lineage>
        <taxon>Eukaryota</taxon>
        <taxon>Fungi</taxon>
        <taxon>Dikarya</taxon>
        <taxon>Basidiomycota</taxon>
        <taxon>Agaricomycotina</taxon>
        <taxon>Agaricomycetes</taxon>
        <taxon>Hymenochaetales</taxon>
        <taxon>Hymenochaetaceae</taxon>
        <taxon>Phellinidium</taxon>
    </lineage>
</organism>
<name>A0A4S4L098_9AGAM</name>
<evidence type="ECO:0000313" key="3">
    <source>
        <dbReference type="Proteomes" id="UP000308199"/>
    </source>
</evidence>
<accession>A0A4S4L098</accession>